<dbReference type="OrthoDB" id="4479563at2759"/>
<dbReference type="AlphaFoldDB" id="A0A318ZBD9"/>
<keyword evidence="2" id="KW-1185">Reference proteome</keyword>
<evidence type="ECO:0000313" key="2">
    <source>
        <dbReference type="Proteomes" id="UP000248349"/>
    </source>
</evidence>
<gene>
    <name evidence="1" type="ORF">BP01DRAFT_357441</name>
</gene>
<accession>A0A318ZBD9</accession>
<reference evidence="1 2" key="1">
    <citation type="submission" date="2016-12" db="EMBL/GenBank/DDBJ databases">
        <title>The genomes of Aspergillus section Nigri reveals drivers in fungal speciation.</title>
        <authorList>
            <consortium name="DOE Joint Genome Institute"/>
            <person name="Vesth T.C."/>
            <person name="Nybo J."/>
            <person name="Theobald S."/>
            <person name="Brandl J."/>
            <person name="Frisvad J.C."/>
            <person name="Nielsen K.F."/>
            <person name="Lyhne E.K."/>
            <person name="Kogle M.E."/>
            <person name="Kuo A."/>
            <person name="Riley R."/>
            <person name="Clum A."/>
            <person name="Nolan M."/>
            <person name="Lipzen A."/>
            <person name="Salamov A."/>
            <person name="Henrissat B."/>
            <person name="Wiebenga A."/>
            <person name="De Vries R.P."/>
            <person name="Grigoriev I.V."/>
            <person name="Mortensen U.H."/>
            <person name="Andersen M.R."/>
            <person name="Baker S.E."/>
        </authorList>
    </citation>
    <scope>NUCLEOTIDE SEQUENCE [LARGE SCALE GENOMIC DNA]</scope>
    <source>
        <strain evidence="1 2">JOP 1030-1</strain>
    </source>
</reference>
<proteinExistence type="predicted"/>
<dbReference type="Proteomes" id="UP000248349">
    <property type="component" value="Unassembled WGS sequence"/>
</dbReference>
<dbReference type="GeneID" id="37076427"/>
<dbReference type="RefSeq" id="XP_025430753.1">
    <property type="nucleotide sequence ID" value="XM_025575199.1"/>
</dbReference>
<protein>
    <submittedName>
        <fullName evidence="1">Uncharacterized protein</fullName>
    </submittedName>
</protein>
<sequence length="334" mass="38259">MHDWLTHVQYHPQEWGHRWVGSETRCGAVVSEKGLLQLCFCRLRYGESRYCARPDDNTYRTTPSYDLSADLEMLIQQLRPLRRFWCLHAEQFGACKRVELKRCNPIHTGKRRAHHIRSRWWHTRGRKALTAAVSNANPSAPVHPNHPVLLAWAVRLRALFRASQGFQVSISHCDEVEGVTGKKTAYECIRIRKKQDNSRVAAVMTAISMPTSHSLGAKKPSNTLVQDQIWCNEAEALCQSGRPAYLATIDSPSGALSFYQIPNLLGPFLPVRSRFLTICGTRSASERLHARLYLNELLADCTRPRVRFAEQEDERLDKRRSYTTKFKGFSVGLW</sequence>
<name>A0A318ZBD9_9EURO</name>
<evidence type="ECO:0000313" key="1">
    <source>
        <dbReference type="EMBL" id="PYH44771.1"/>
    </source>
</evidence>
<dbReference type="EMBL" id="KZ821235">
    <property type="protein sequence ID" value="PYH44771.1"/>
    <property type="molecule type" value="Genomic_DNA"/>
</dbReference>
<organism evidence="1 2">
    <name type="scientific">Aspergillus saccharolyticus JOP 1030-1</name>
    <dbReference type="NCBI Taxonomy" id="1450539"/>
    <lineage>
        <taxon>Eukaryota</taxon>
        <taxon>Fungi</taxon>
        <taxon>Dikarya</taxon>
        <taxon>Ascomycota</taxon>
        <taxon>Pezizomycotina</taxon>
        <taxon>Eurotiomycetes</taxon>
        <taxon>Eurotiomycetidae</taxon>
        <taxon>Eurotiales</taxon>
        <taxon>Aspergillaceae</taxon>
        <taxon>Aspergillus</taxon>
        <taxon>Aspergillus subgen. Circumdati</taxon>
    </lineage>
</organism>